<accession>A0A166VFZ3</accession>
<dbReference type="EMBL" id="KV417485">
    <property type="protein sequence ID" value="KZP32683.1"/>
    <property type="molecule type" value="Genomic_DNA"/>
</dbReference>
<evidence type="ECO:0000313" key="1">
    <source>
        <dbReference type="EMBL" id="KZP32683.1"/>
    </source>
</evidence>
<dbReference type="PANTHER" id="PTHR31912:SF34">
    <property type="entry name" value="NOTOCHORD-RELATED PROTEIN"/>
    <property type="match status" value="1"/>
</dbReference>
<dbReference type="STRING" id="436010.A0A166VFZ3"/>
<dbReference type="Proteomes" id="UP000076532">
    <property type="component" value="Unassembled WGS sequence"/>
</dbReference>
<gene>
    <name evidence="1" type="ORF">FIBSPDRAFT_907278</name>
</gene>
<dbReference type="PANTHER" id="PTHR31912">
    <property type="entry name" value="IP13529P"/>
    <property type="match status" value="1"/>
</dbReference>
<sequence>MPNQDHIIAGGLEWECPPIIPFIDNVSRNSTKQWNVHYCSYASNAALPRSKIEKEANIHFVVTSPHTSPMELIQAINDVIKKTGGTTPLKVWHGSRGCFILLRPWILFLPGDNLMQAELCSHVGLNGNFFCRCCNAGGMKEYKSSNEGFSKLMMTGELCDSAETRRQVIAQLQLAAKAAAAGPLKKSMTSSGVKDSLAAPERKAVPVADVNHILEEELRKFDQEKLINPLLSVLDTPVEALHTHLLGIVKYFWAQTAGLKIPNIMADYMCRYRGGLIGKHFKTISQVMDVRNAWLAIGRLTVLIWETDICDLEAFIIELESVITDCSPNLLVTKPKFHIICHLPFHICCFGPAILFSMEHYESFNHVFHLCSIYSNRLAPSCDIGTTFADLDGRWICVGQANNREAALLGLSAPNPPCPGCKSSTNGKSVARAMVHAQCPYPERNEYDTWIKAESIVAVAGDNANVGDMVICLIEGVCALFTFCASFLTGPYTIQGEFSPHRFRRIIVILCDESRKSVLVTTQIFSLGNTLHSHLHIPTLSKSLSHHVLMPLVRDIDTTLSLY</sequence>
<keyword evidence="2" id="KW-1185">Reference proteome</keyword>
<proteinExistence type="predicted"/>
<dbReference type="AlphaFoldDB" id="A0A166VFZ3"/>
<protein>
    <submittedName>
        <fullName evidence="1">Uncharacterized protein</fullName>
    </submittedName>
</protein>
<organism evidence="1 2">
    <name type="scientific">Athelia psychrophila</name>
    <dbReference type="NCBI Taxonomy" id="1759441"/>
    <lineage>
        <taxon>Eukaryota</taxon>
        <taxon>Fungi</taxon>
        <taxon>Dikarya</taxon>
        <taxon>Basidiomycota</taxon>
        <taxon>Agaricomycotina</taxon>
        <taxon>Agaricomycetes</taxon>
        <taxon>Agaricomycetidae</taxon>
        <taxon>Atheliales</taxon>
        <taxon>Atheliaceae</taxon>
        <taxon>Athelia</taxon>
    </lineage>
</organism>
<name>A0A166VFZ3_9AGAM</name>
<reference evidence="1 2" key="1">
    <citation type="journal article" date="2016" name="Mol. Biol. Evol.">
        <title>Comparative Genomics of Early-Diverging Mushroom-Forming Fungi Provides Insights into the Origins of Lignocellulose Decay Capabilities.</title>
        <authorList>
            <person name="Nagy L.G."/>
            <person name="Riley R."/>
            <person name="Tritt A."/>
            <person name="Adam C."/>
            <person name="Daum C."/>
            <person name="Floudas D."/>
            <person name="Sun H."/>
            <person name="Yadav J.S."/>
            <person name="Pangilinan J."/>
            <person name="Larsson K.H."/>
            <person name="Matsuura K."/>
            <person name="Barry K."/>
            <person name="Labutti K."/>
            <person name="Kuo R."/>
            <person name="Ohm R.A."/>
            <person name="Bhattacharya S.S."/>
            <person name="Shirouzu T."/>
            <person name="Yoshinaga Y."/>
            <person name="Martin F.M."/>
            <person name="Grigoriev I.V."/>
            <person name="Hibbett D.S."/>
        </authorList>
    </citation>
    <scope>NUCLEOTIDE SEQUENCE [LARGE SCALE GENOMIC DNA]</scope>
    <source>
        <strain evidence="1 2">CBS 109695</strain>
    </source>
</reference>
<dbReference type="OrthoDB" id="2246127at2759"/>
<evidence type="ECO:0000313" key="2">
    <source>
        <dbReference type="Proteomes" id="UP000076532"/>
    </source>
</evidence>